<evidence type="ECO:0000313" key="2">
    <source>
        <dbReference type="Proteomes" id="UP001209878"/>
    </source>
</evidence>
<comment type="caution">
    <text evidence="1">The sequence shown here is derived from an EMBL/GenBank/DDBJ whole genome shotgun (WGS) entry which is preliminary data.</text>
</comment>
<dbReference type="AlphaFoldDB" id="A0AAD9KZS6"/>
<reference evidence="1" key="1">
    <citation type="journal article" date="2023" name="Mol. Biol. Evol.">
        <title>Third-Generation Sequencing Reveals the Adaptive Role of the Epigenome in Three Deep-Sea Polychaetes.</title>
        <authorList>
            <person name="Perez M."/>
            <person name="Aroh O."/>
            <person name="Sun Y."/>
            <person name="Lan Y."/>
            <person name="Juniper S.K."/>
            <person name="Young C.R."/>
            <person name="Angers B."/>
            <person name="Qian P.Y."/>
        </authorList>
    </citation>
    <scope>NUCLEOTIDE SEQUENCE</scope>
    <source>
        <strain evidence="1">R07B-5</strain>
    </source>
</reference>
<gene>
    <name evidence="1" type="ORF">NP493_446g03011</name>
</gene>
<dbReference type="EMBL" id="JAODUO010000446">
    <property type="protein sequence ID" value="KAK2180374.1"/>
    <property type="molecule type" value="Genomic_DNA"/>
</dbReference>
<dbReference type="Proteomes" id="UP001209878">
    <property type="component" value="Unassembled WGS sequence"/>
</dbReference>
<protein>
    <submittedName>
        <fullName evidence="1">Uncharacterized protein</fullName>
    </submittedName>
</protein>
<evidence type="ECO:0000313" key="1">
    <source>
        <dbReference type="EMBL" id="KAK2180374.1"/>
    </source>
</evidence>
<proteinExistence type="predicted"/>
<sequence>MKEQKRSSKTIDIVSYALKVSENGVTCVFVVHFRSSDTFKSL</sequence>
<organism evidence="1 2">
    <name type="scientific">Ridgeia piscesae</name>
    <name type="common">Tubeworm</name>
    <dbReference type="NCBI Taxonomy" id="27915"/>
    <lineage>
        <taxon>Eukaryota</taxon>
        <taxon>Metazoa</taxon>
        <taxon>Spiralia</taxon>
        <taxon>Lophotrochozoa</taxon>
        <taxon>Annelida</taxon>
        <taxon>Polychaeta</taxon>
        <taxon>Sedentaria</taxon>
        <taxon>Canalipalpata</taxon>
        <taxon>Sabellida</taxon>
        <taxon>Siboglinidae</taxon>
        <taxon>Ridgeia</taxon>
    </lineage>
</organism>
<name>A0AAD9KZS6_RIDPI</name>
<keyword evidence="2" id="KW-1185">Reference proteome</keyword>
<accession>A0AAD9KZS6</accession>